<proteinExistence type="predicted"/>
<keyword evidence="2" id="KW-1185">Reference proteome</keyword>
<accession>A0ABV0PZN8</accession>
<dbReference type="EMBL" id="JAHRIO010091525">
    <property type="protein sequence ID" value="MEQ2188773.1"/>
    <property type="molecule type" value="Genomic_DNA"/>
</dbReference>
<protein>
    <submittedName>
        <fullName evidence="1">Uncharacterized protein</fullName>
    </submittedName>
</protein>
<evidence type="ECO:0000313" key="2">
    <source>
        <dbReference type="Proteomes" id="UP001476798"/>
    </source>
</evidence>
<comment type="caution">
    <text evidence="1">The sequence shown here is derived from an EMBL/GenBank/DDBJ whole genome shotgun (WGS) entry which is preliminary data.</text>
</comment>
<gene>
    <name evidence="1" type="ORF">GOODEAATRI_018413</name>
</gene>
<evidence type="ECO:0000313" key="1">
    <source>
        <dbReference type="EMBL" id="MEQ2188773.1"/>
    </source>
</evidence>
<sequence>MKTPKRKGRALLIAIRDRDRMRSTRRLLATRDFHKLRRSGMKSMDGCLPHSHLDWENRHVDENALLIASRVESERCSKCVITLLCTIYVCAKRTSCFDSHEHHVNEKKLCSPARKTFADYEKNKRISDSDCDSDVTVIPDTEPLNGSIVGGLSQDLGHASDSISTHMSQGTVFSRTVQLKLRACGQPNNSQCRSQK</sequence>
<reference evidence="1 2" key="1">
    <citation type="submission" date="2021-06" db="EMBL/GenBank/DDBJ databases">
        <authorList>
            <person name="Palmer J.M."/>
        </authorList>
    </citation>
    <scope>NUCLEOTIDE SEQUENCE [LARGE SCALE GENOMIC DNA]</scope>
    <source>
        <strain evidence="1 2">GA_2019</strain>
        <tissue evidence="1">Muscle</tissue>
    </source>
</reference>
<dbReference type="Proteomes" id="UP001476798">
    <property type="component" value="Unassembled WGS sequence"/>
</dbReference>
<organism evidence="1 2">
    <name type="scientific">Goodea atripinnis</name>
    <dbReference type="NCBI Taxonomy" id="208336"/>
    <lineage>
        <taxon>Eukaryota</taxon>
        <taxon>Metazoa</taxon>
        <taxon>Chordata</taxon>
        <taxon>Craniata</taxon>
        <taxon>Vertebrata</taxon>
        <taxon>Euteleostomi</taxon>
        <taxon>Actinopterygii</taxon>
        <taxon>Neopterygii</taxon>
        <taxon>Teleostei</taxon>
        <taxon>Neoteleostei</taxon>
        <taxon>Acanthomorphata</taxon>
        <taxon>Ovalentaria</taxon>
        <taxon>Atherinomorphae</taxon>
        <taxon>Cyprinodontiformes</taxon>
        <taxon>Goodeidae</taxon>
        <taxon>Goodea</taxon>
    </lineage>
</organism>
<name>A0ABV0PZN8_9TELE</name>